<protein>
    <submittedName>
        <fullName evidence="2">Uncharacterized protein DUF2537</fullName>
    </submittedName>
</protein>
<dbReference type="AlphaFoldDB" id="A0A4R2JVH0"/>
<dbReference type="InterPro" id="IPR024244">
    <property type="entry name" value="DUF2537"/>
</dbReference>
<keyword evidence="1" id="KW-0472">Membrane</keyword>
<evidence type="ECO:0000256" key="1">
    <source>
        <dbReference type="SAM" id="Phobius"/>
    </source>
</evidence>
<dbReference type="EMBL" id="SLWS01000005">
    <property type="protein sequence ID" value="TCO58155.1"/>
    <property type="molecule type" value="Genomic_DNA"/>
</dbReference>
<organism evidence="2 3">
    <name type="scientific">Actinocrispum wychmicini</name>
    <dbReference type="NCBI Taxonomy" id="1213861"/>
    <lineage>
        <taxon>Bacteria</taxon>
        <taxon>Bacillati</taxon>
        <taxon>Actinomycetota</taxon>
        <taxon>Actinomycetes</taxon>
        <taxon>Pseudonocardiales</taxon>
        <taxon>Pseudonocardiaceae</taxon>
        <taxon>Actinocrispum</taxon>
    </lineage>
</organism>
<proteinExistence type="predicted"/>
<feature type="transmembrane region" description="Helical" evidence="1">
    <location>
        <begin position="147"/>
        <end position="166"/>
    </location>
</feature>
<reference evidence="2 3" key="1">
    <citation type="submission" date="2019-03" db="EMBL/GenBank/DDBJ databases">
        <title>Genomic Encyclopedia of Type Strains, Phase IV (KMG-IV): sequencing the most valuable type-strain genomes for metagenomic binning, comparative biology and taxonomic classification.</title>
        <authorList>
            <person name="Goeker M."/>
        </authorList>
    </citation>
    <scope>NUCLEOTIDE SEQUENCE [LARGE SCALE GENOMIC DNA]</scope>
    <source>
        <strain evidence="2 3">DSM 45934</strain>
    </source>
</reference>
<keyword evidence="3" id="KW-1185">Reference proteome</keyword>
<evidence type="ECO:0000313" key="2">
    <source>
        <dbReference type="EMBL" id="TCO58155.1"/>
    </source>
</evidence>
<keyword evidence="1" id="KW-0812">Transmembrane</keyword>
<feature type="transmembrane region" description="Helical" evidence="1">
    <location>
        <begin position="116"/>
        <end position="140"/>
    </location>
</feature>
<sequence length="196" mass="20789">MPVELRVTGERAVLVGPDEQVMDPFRLAISAELSTALQEWAQVVAAMLRAEAADDPTAAIVVSRRGRQLADRLSAALHSTVRYHDPLTGEVLVVDAVVTPVEVIPQEPRPPEPVPWVPGLTVTVLMAVVTLAAVLTLAVTLNETNPLLAVGANVVVTAGLAPSVWLARRVLVWRWVALGVAAGLALGWVGLVFVLL</sequence>
<dbReference type="Proteomes" id="UP000295680">
    <property type="component" value="Unassembled WGS sequence"/>
</dbReference>
<keyword evidence="1" id="KW-1133">Transmembrane helix</keyword>
<name>A0A4R2JVH0_9PSEU</name>
<feature type="transmembrane region" description="Helical" evidence="1">
    <location>
        <begin position="172"/>
        <end position="195"/>
    </location>
</feature>
<comment type="caution">
    <text evidence="2">The sequence shown here is derived from an EMBL/GenBank/DDBJ whole genome shotgun (WGS) entry which is preliminary data.</text>
</comment>
<accession>A0A4R2JVH0</accession>
<gene>
    <name evidence="2" type="ORF">EV192_105220</name>
</gene>
<dbReference type="Pfam" id="PF10801">
    <property type="entry name" value="DUF2537"/>
    <property type="match status" value="1"/>
</dbReference>
<evidence type="ECO:0000313" key="3">
    <source>
        <dbReference type="Proteomes" id="UP000295680"/>
    </source>
</evidence>